<dbReference type="SUPFAM" id="SSF46955">
    <property type="entry name" value="Putative DNA-binding domain"/>
    <property type="match status" value="1"/>
</dbReference>
<dbReference type="InterPro" id="IPR047057">
    <property type="entry name" value="MerR_fam"/>
</dbReference>
<dbReference type="PANTHER" id="PTHR30204:SF98">
    <property type="entry name" value="HTH-TYPE TRANSCRIPTIONAL REGULATOR ADHR"/>
    <property type="match status" value="1"/>
</dbReference>
<evidence type="ECO:0000313" key="5">
    <source>
        <dbReference type="Proteomes" id="UP000272464"/>
    </source>
</evidence>
<keyword evidence="5" id="KW-1185">Reference proteome</keyword>
<proteinExistence type="predicted"/>
<dbReference type="Pfam" id="PF13411">
    <property type="entry name" value="MerR_1"/>
    <property type="match status" value="1"/>
</dbReference>
<dbReference type="GO" id="GO:0003677">
    <property type="term" value="F:DNA binding"/>
    <property type="evidence" value="ECO:0007669"/>
    <property type="project" value="UniProtKB-KW"/>
</dbReference>
<dbReference type="PANTHER" id="PTHR30204">
    <property type="entry name" value="REDOX-CYCLING DRUG-SENSING TRANSCRIPTIONAL ACTIVATOR SOXR"/>
    <property type="match status" value="1"/>
</dbReference>
<accession>A0A433X1Y2</accession>
<dbReference type="SMART" id="SM00422">
    <property type="entry name" value="HTH_MERR"/>
    <property type="match status" value="1"/>
</dbReference>
<dbReference type="EMBL" id="RZNX01000011">
    <property type="protein sequence ID" value="RUT28119.1"/>
    <property type="molecule type" value="Genomic_DNA"/>
</dbReference>
<dbReference type="InterPro" id="IPR009061">
    <property type="entry name" value="DNA-bd_dom_put_sf"/>
</dbReference>
<dbReference type="OrthoDB" id="9811174at2"/>
<dbReference type="PROSITE" id="PS50937">
    <property type="entry name" value="HTH_MERR_2"/>
    <property type="match status" value="1"/>
</dbReference>
<keyword evidence="1" id="KW-0238">DNA-binding</keyword>
<feature type="coiled-coil region" evidence="2">
    <location>
        <begin position="86"/>
        <end position="113"/>
    </location>
</feature>
<evidence type="ECO:0000259" key="3">
    <source>
        <dbReference type="PROSITE" id="PS50937"/>
    </source>
</evidence>
<organism evidence="4 5">
    <name type="scientific">Paenibacillus zeisoli</name>
    <dbReference type="NCBI Taxonomy" id="2496267"/>
    <lineage>
        <taxon>Bacteria</taxon>
        <taxon>Bacillati</taxon>
        <taxon>Bacillota</taxon>
        <taxon>Bacilli</taxon>
        <taxon>Bacillales</taxon>
        <taxon>Paenibacillaceae</taxon>
        <taxon>Paenibacillus</taxon>
    </lineage>
</organism>
<evidence type="ECO:0000313" key="4">
    <source>
        <dbReference type="EMBL" id="RUT28119.1"/>
    </source>
</evidence>
<dbReference type="PRINTS" id="PR00040">
    <property type="entry name" value="HTHMERR"/>
</dbReference>
<dbReference type="AlphaFoldDB" id="A0A433X1Y2"/>
<protein>
    <submittedName>
        <fullName evidence="4">MerR family transcriptional regulator</fullName>
    </submittedName>
</protein>
<dbReference type="Proteomes" id="UP000272464">
    <property type="component" value="Unassembled WGS sequence"/>
</dbReference>
<dbReference type="CDD" id="cd01109">
    <property type="entry name" value="HTH_YyaN"/>
    <property type="match status" value="1"/>
</dbReference>
<dbReference type="InterPro" id="IPR000551">
    <property type="entry name" value="MerR-type_HTH_dom"/>
</dbReference>
<gene>
    <name evidence="4" type="ORF">EJP77_18060</name>
</gene>
<name>A0A433X1Y2_9BACL</name>
<feature type="domain" description="HTH merR-type" evidence="3">
    <location>
        <begin position="5"/>
        <end position="74"/>
    </location>
</feature>
<keyword evidence="2" id="KW-0175">Coiled coil</keyword>
<evidence type="ECO:0000256" key="1">
    <source>
        <dbReference type="ARBA" id="ARBA00023125"/>
    </source>
</evidence>
<dbReference type="Gene3D" id="1.10.1660.10">
    <property type="match status" value="1"/>
</dbReference>
<evidence type="ECO:0000256" key="2">
    <source>
        <dbReference type="SAM" id="Coils"/>
    </source>
</evidence>
<dbReference type="GO" id="GO:0003700">
    <property type="term" value="F:DNA-binding transcription factor activity"/>
    <property type="evidence" value="ECO:0007669"/>
    <property type="project" value="InterPro"/>
</dbReference>
<reference evidence="4 5" key="1">
    <citation type="submission" date="2018-12" db="EMBL/GenBank/DDBJ databases">
        <authorList>
            <person name="Sun L."/>
            <person name="Chen Z."/>
        </authorList>
    </citation>
    <scope>NUCLEOTIDE SEQUENCE [LARGE SCALE GENOMIC DNA]</scope>
    <source>
        <strain evidence="4 5">3-5-3</strain>
    </source>
</reference>
<comment type="caution">
    <text evidence="4">The sequence shown here is derived from an EMBL/GenBank/DDBJ whole genome shotgun (WGS) entry which is preliminary data.</text>
</comment>
<sequence>MEQQYLSIQKISELTGISTYTLRYYEKNGLIHPITRAAGGRRQYSAGDLEWIRFLLRLRTTGMSIRQMQQAAHLRRQGPSTAKERRQLLEAHLESIKKQIEALQEHQDAIEDKIVVYKQWEEDYPLKEESK</sequence>
<dbReference type="RefSeq" id="WP_127200663.1">
    <property type="nucleotide sequence ID" value="NZ_RZNX01000011.1"/>
</dbReference>